<evidence type="ECO:0000313" key="8">
    <source>
        <dbReference type="Proteomes" id="UP000261704"/>
    </source>
</evidence>
<feature type="transmembrane region" description="Helical" evidence="6">
    <location>
        <begin position="312"/>
        <end position="332"/>
    </location>
</feature>
<accession>A0A347UGZ4</accession>
<feature type="transmembrane region" description="Helical" evidence="6">
    <location>
        <begin position="12"/>
        <end position="32"/>
    </location>
</feature>
<dbReference type="OrthoDB" id="9798468at2"/>
<evidence type="ECO:0000256" key="3">
    <source>
        <dbReference type="ARBA" id="ARBA00022692"/>
    </source>
</evidence>
<dbReference type="NCBIfam" id="TIGR04408">
    <property type="entry name" value="LptG_lptG"/>
    <property type="match status" value="1"/>
</dbReference>
<feature type="transmembrane region" description="Helical" evidence="6">
    <location>
        <begin position="282"/>
        <end position="300"/>
    </location>
</feature>
<name>A0A347UGZ4_9RHOB</name>
<comment type="subcellular location">
    <subcellularLocation>
        <location evidence="1">Cell membrane</location>
        <topology evidence="1">Multi-pass membrane protein</topology>
    </subcellularLocation>
</comment>
<dbReference type="PANTHER" id="PTHR33529">
    <property type="entry name" value="SLR0882 PROTEIN-RELATED"/>
    <property type="match status" value="1"/>
</dbReference>
<evidence type="ECO:0000256" key="2">
    <source>
        <dbReference type="ARBA" id="ARBA00022475"/>
    </source>
</evidence>
<evidence type="ECO:0000256" key="4">
    <source>
        <dbReference type="ARBA" id="ARBA00022989"/>
    </source>
</evidence>
<keyword evidence="5 6" id="KW-0472">Membrane</keyword>
<reference evidence="7 8" key="1">
    <citation type="submission" date="2018-09" db="EMBL/GenBank/DDBJ databases">
        <title>Profundibacter amoris BAR1 gen. nov., sp. nov., a new member of the Roseobacter clade isolated at Lokis Castle Vent Field on the Arctic Mid-Oceanic Ridge.</title>
        <authorList>
            <person name="Le Moine Bauer S."/>
            <person name="Sjoeberg A.G."/>
            <person name="L'Haridon S."/>
            <person name="Stokke R."/>
            <person name="Roalkvam I."/>
            <person name="Steen I.H."/>
            <person name="Dahle H."/>
        </authorList>
    </citation>
    <scope>NUCLEOTIDE SEQUENCE [LARGE SCALE GENOMIC DNA]</scope>
    <source>
        <strain evidence="7 8">BAR1</strain>
    </source>
</reference>
<dbReference type="EMBL" id="CP032125">
    <property type="protein sequence ID" value="AXX98122.1"/>
    <property type="molecule type" value="Genomic_DNA"/>
</dbReference>
<keyword evidence="8" id="KW-1185">Reference proteome</keyword>
<gene>
    <name evidence="7" type="primary">lptG</name>
    <name evidence="7" type="ORF">BAR1_09380</name>
</gene>
<feature type="transmembrane region" description="Helical" evidence="6">
    <location>
        <begin position="338"/>
        <end position="360"/>
    </location>
</feature>
<dbReference type="Proteomes" id="UP000261704">
    <property type="component" value="Chromosome"/>
</dbReference>
<feature type="transmembrane region" description="Helical" evidence="6">
    <location>
        <begin position="59"/>
        <end position="79"/>
    </location>
</feature>
<evidence type="ECO:0000256" key="1">
    <source>
        <dbReference type="ARBA" id="ARBA00004651"/>
    </source>
</evidence>
<keyword evidence="2" id="KW-1003">Cell membrane</keyword>
<keyword evidence="3 6" id="KW-0812">Transmembrane</keyword>
<dbReference type="AlphaFoldDB" id="A0A347UGZ4"/>
<dbReference type="RefSeq" id="WP_118942778.1">
    <property type="nucleotide sequence ID" value="NZ_CP032125.1"/>
</dbReference>
<proteinExistence type="predicted"/>
<protein>
    <submittedName>
        <fullName evidence="7">LPS export ABC transporter permease LptG</fullName>
    </submittedName>
</protein>
<evidence type="ECO:0000256" key="6">
    <source>
        <dbReference type="SAM" id="Phobius"/>
    </source>
</evidence>
<keyword evidence="4 6" id="KW-1133">Transmembrane helix</keyword>
<dbReference type="GO" id="GO:0043190">
    <property type="term" value="C:ATP-binding cassette (ABC) transporter complex"/>
    <property type="evidence" value="ECO:0007669"/>
    <property type="project" value="InterPro"/>
</dbReference>
<organism evidence="7 8">
    <name type="scientific">Profundibacter amoris</name>
    <dbReference type="NCBI Taxonomy" id="2171755"/>
    <lineage>
        <taxon>Bacteria</taxon>
        <taxon>Pseudomonadati</taxon>
        <taxon>Pseudomonadota</taxon>
        <taxon>Alphaproteobacteria</taxon>
        <taxon>Rhodobacterales</taxon>
        <taxon>Paracoccaceae</taxon>
        <taxon>Profundibacter</taxon>
    </lineage>
</organism>
<sequence>MILYRYFAYRYLKAFAGVFGVFGGIMLMIDVVEQINRFDSEKVGMPEVIHLSLLHLPSLMYPILPLVTILATLVLFLGLARSSELVVTRAAGWSGMRALVAPVGVALVLGVLSVAVFNPIVAATSKQYESTVSRYATGKESVLSISQEGLWLRQGSPDGQTVIRASGSNLDGTKLVDVSFLTFTANGTPMTRIEAGSAELTPGAWVLKDAKKWPLLSSANPERDAKLFDVMEIPSDLTREEIRDSFGTPSSIPIWELPAFIDRLDRAGFSARQHRVWLQSELALPLLLVAMVLVGAGFTMRHTRFGGTGPMVLGALLMGFSLFFIRNFAQVLGENGQLPVYLAAWSPPIAATLLALALILHMEDG</sequence>
<dbReference type="PANTHER" id="PTHR33529:SF2">
    <property type="entry name" value="LIPOPOLYSACCHARIDE EXPORT SYSTEM PERMEASE PROTEIN LPTG"/>
    <property type="match status" value="1"/>
</dbReference>
<dbReference type="InterPro" id="IPR005495">
    <property type="entry name" value="LptG/LptF_permease"/>
</dbReference>
<dbReference type="GO" id="GO:0015920">
    <property type="term" value="P:lipopolysaccharide transport"/>
    <property type="evidence" value="ECO:0007669"/>
    <property type="project" value="TreeGrafter"/>
</dbReference>
<feature type="transmembrane region" description="Helical" evidence="6">
    <location>
        <begin position="99"/>
        <end position="121"/>
    </location>
</feature>
<dbReference type="Pfam" id="PF03739">
    <property type="entry name" value="LptF_LptG"/>
    <property type="match status" value="1"/>
</dbReference>
<dbReference type="GO" id="GO:0055085">
    <property type="term" value="P:transmembrane transport"/>
    <property type="evidence" value="ECO:0007669"/>
    <property type="project" value="InterPro"/>
</dbReference>
<evidence type="ECO:0000256" key="5">
    <source>
        <dbReference type="ARBA" id="ARBA00023136"/>
    </source>
</evidence>
<evidence type="ECO:0000313" key="7">
    <source>
        <dbReference type="EMBL" id="AXX98122.1"/>
    </source>
</evidence>
<dbReference type="InterPro" id="IPR030923">
    <property type="entry name" value="LptG"/>
</dbReference>
<dbReference type="KEGG" id="pamo:BAR1_09380"/>